<dbReference type="PANTHER" id="PTHR32343">
    <property type="entry name" value="SERINE/ARGININE-RICH SPLICING FACTOR"/>
    <property type="match status" value="1"/>
</dbReference>
<dbReference type="InterPro" id="IPR012677">
    <property type="entry name" value="Nucleotide-bd_a/b_plait_sf"/>
</dbReference>
<dbReference type="SUPFAM" id="SSF54928">
    <property type="entry name" value="RNA-binding domain, RBD"/>
    <property type="match status" value="1"/>
</dbReference>
<dbReference type="OrthoDB" id="7763451at2759"/>
<dbReference type="GeneID" id="20527779"/>
<reference evidence="3" key="1">
    <citation type="submission" date="2013-04" db="EMBL/GenBank/DDBJ databases">
        <title>The Genome Sequence of Fonticula alba ATCC 38817.</title>
        <authorList>
            <consortium name="The Broad Institute Genomics Platform"/>
            <person name="Russ C."/>
            <person name="Cuomo C."/>
            <person name="Burger G."/>
            <person name="Gray M.W."/>
            <person name="Holland P.W.H."/>
            <person name="King N."/>
            <person name="Lang F.B.F."/>
            <person name="Roger A.J."/>
            <person name="Ruiz-Trillo I."/>
            <person name="Brown M."/>
            <person name="Walker B."/>
            <person name="Young S."/>
            <person name="Zeng Q."/>
            <person name="Gargeya S."/>
            <person name="Fitzgerald M."/>
            <person name="Haas B."/>
            <person name="Abouelleil A."/>
            <person name="Allen A.W."/>
            <person name="Alvarado L."/>
            <person name="Arachchi H.M."/>
            <person name="Berlin A.M."/>
            <person name="Chapman S.B."/>
            <person name="Gainer-Dewar J."/>
            <person name="Goldberg J."/>
            <person name="Griggs A."/>
            <person name="Gujja S."/>
            <person name="Hansen M."/>
            <person name="Howarth C."/>
            <person name="Imamovic A."/>
            <person name="Ireland A."/>
            <person name="Larimer J."/>
            <person name="McCowan C."/>
            <person name="Murphy C."/>
            <person name="Pearson M."/>
            <person name="Poon T.W."/>
            <person name="Priest M."/>
            <person name="Roberts A."/>
            <person name="Saif S."/>
            <person name="Shea T."/>
            <person name="Sisk P."/>
            <person name="Sykes S."/>
            <person name="Wortman J."/>
            <person name="Nusbaum C."/>
            <person name="Birren B."/>
        </authorList>
    </citation>
    <scope>NUCLEOTIDE SEQUENCE [LARGE SCALE GENOMIC DNA]</scope>
    <source>
        <strain evidence="3">ATCC 38817</strain>
    </source>
</reference>
<dbReference type="RefSeq" id="XP_009495217.1">
    <property type="nucleotide sequence ID" value="XM_009496942.1"/>
</dbReference>
<keyword evidence="1" id="KW-0694">RNA-binding</keyword>
<evidence type="ECO:0000313" key="4">
    <source>
        <dbReference type="Proteomes" id="UP000030693"/>
    </source>
</evidence>
<name>A0A058Z9B6_FONAL</name>
<dbReference type="SMART" id="SM00360">
    <property type="entry name" value="RRM"/>
    <property type="match status" value="1"/>
</dbReference>
<evidence type="ECO:0000313" key="3">
    <source>
        <dbReference type="EMBL" id="KCV70701.1"/>
    </source>
</evidence>
<dbReference type="AlphaFoldDB" id="A0A058Z9B6"/>
<dbReference type="Proteomes" id="UP000030693">
    <property type="component" value="Unassembled WGS sequence"/>
</dbReference>
<dbReference type="STRING" id="691883.A0A058Z9B6"/>
<dbReference type="PROSITE" id="PS50102">
    <property type="entry name" value="RRM"/>
    <property type="match status" value="1"/>
</dbReference>
<protein>
    <recommendedName>
        <fullName evidence="2">RRM domain-containing protein</fullName>
    </recommendedName>
</protein>
<evidence type="ECO:0000256" key="1">
    <source>
        <dbReference type="PROSITE-ProRule" id="PRU00176"/>
    </source>
</evidence>
<gene>
    <name evidence="3" type="ORF">H696_03054</name>
</gene>
<dbReference type="InterPro" id="IPR000504">
    <property type="entry name" value="RRM_dom"/>
</dbReference>
<dbReference type="Gene3D" id="3.30.70.330">
    <property type="match status" value="1"/>
</dbReference>
<dbReference type="InterPro" id="IPR035979">
    <property type="entry name" value="RBD_domain_sf"/>
</dbReference>
<dbReference type="GO" id="GO:0003723">
    <property type="term" value="F:RNA binding"/>
    <property type="evidence" value="ECO:0007669"/>
    <property type="project" value="UniProtKB-UniRule"/>
</dbReference>
<dbReference type="EMBL" id="KB932204">
    <property type="protein sequence ID" value="KCV70701.1"/>
    <property type="molecule type" value="Genomic_DNA"/>
</dbReference>
<accession>A0A058Z9B6</accession>
<sequence length="477" mass="49526">MSSSPFFGKGKFYGFPESAIPATPTPSAMLVTNIASEVKEKDLDDFFAFCGEISAIHVISWPPQSSEESNQDLPAVAGAGLNSRTKRAIILFKRPQAAKTAILLHQALINGRPVEITHLFTSEQLAASLVIDGSDSVAASDTDGFIEIDDSGSVMTTRASRIAKEYGSAGEEDLLLGPEDSIEDGPLRQEHKPKLSIMAELMDRGYKLTEKILQDAKAFDAKHGISAKFAYHLEQARALDREYEVGARADAAVEAARVSAATALAAAQDAVMAAAGAARQLDATYGLQQRAQAATDAIKESDAARAVADAFRAAQASEPARRAAAALEALQESEPARRLSASATAARNSEAGKAFEAAVLAAAAAFNAVGAAAYEAATGQKLHPSSAAAAVAAAHDLDSQHPEALDLLLNADDLAAARRWMNETDPDSPLVDAVEGPAVGAAAASPAAVGAVRDVSSSPELLVDAPAPGGKEQEFQA</sequence>
<keyword evidence="4" id="KW-1185">Reference proteome</keyword>
<organism evidence="3">
    <name type="scientific">Fonticula alba</name>
    <name type="common">Slime mold</name>
    <dbReference type="NCBI Taxonomy" id="691883"/>
    <lineage>
        <taxon>Eukaryota</taxon>
        <taxon>Rotosphaerida</taxon>
        <taxon>Fonticulaceae</taxon>
        <taxon>Fonticula</taxon>
    </lineage>
</organism>
<evidence type="ECO:0000259" key="2">
    <source>
        <dbReference type="PROSITE" id="PS50102"/>
    </source>
</evidence>
<dbReference type="PANTHER" id="PTHR32343:SF10">
    <property type="entry name" value="RNA-BINDING REGION RNP-1 DOMAIN-CONTAINING PROTEIN"/>
    <property type="match status" value="1"/>
</dbReference>
<feature type="domain" description="RRM" evidence="2">
    <location>
        <begin position="27"/>
        <end position="121"/>
    </location>
</feature>
<proteinExistence type="predicted"/>